<accession>A0A2K3K453</accession>
<feature type="compositionally biased region" description="Polar residues" evidence="1">
    <location>
        <begin position="96"/>
        <end position="119"/>
    </location>
</feature>
<reference evidence="2 3" key="2">
    <citation type="journal article" date="2017" name="Front. Plant Sci.">
        <title>Gene Classification and Mining of Molecular Markers Useful in Red Clover (Trifolium pratense) Breeding.</title>
        <authorList>
            <person name="Istvanek J."/>
            <person name="Dluhosova J."/>
            <person name="Dluhos P."/>
            <person name="Patkova L."/>
            <person name="Nedelnik J."/>
            <person name="Repkova J."/>
        </authorList>
    </citation>
    <scope>NUCLEOTIDE SEQUENCE [LARGE SCALE GENOMIC DNA]</scope>
    <source>
        <strain evidence="3">cv. Tatra</strain>
        <tissue evidence="2">Young leaves</tissue>
    </source>
</reference>
<name>A0A2K3K453_TRIPR</name>
<feature type="region of interest" description="Disordered" evidence="1">
    <location>
        <begin position="70"/>
        <end position="119"/>
    </location>
</feature>
<feature type="non-terminal residue" evidence="2">
    <location>
        <position position="1"/>
    </location>
</feature>
<feature type="compositionally biased region" description="Acidic residues" evidence="1">
    <location>
        <begin position="23"/>
        <end position="33"/>
    </location>
</feature>
<reference evidence="2 3" key="1">
    <citation type="journal article" date="2014" name="Am. J. Bot.">
        <title>Genome assembly and annotation for red clover (Trifolium pratense; Fabaceae).</title>
        <authorList>
            <person name="Istvanek J."/>
            <person name="Jaros M."/>
            <person name="Krenek A."/>
            <person name="Repkova J."/>
        </authorList>
    </citation>
    <scope>NUCLEOTIDE SEQUENCE [LARGE SCALE GENOMIC DNA]</scope>
    <source>
        <strain evidence="3">cv. Tatra</strain>
        <tissue evidence="2">Young leaves</tissue>
    </source>
</reference>
<protein>
    <submittedName>
        <fullName evidence="2">Uncharacterized protein</fullName>
    </submittedName>
</protein>
<feature type="non-terminal residue" evidence="2">
    <location>
        <position position="119"/>
    </location>
</feature>
<dbReference type="Proteomes" id="UP000236291">
    <property type="component" value="Unassembled WGS sequence"/>
</dbReference>
<organism evidence="2 3">
    <name type="scientific">Trifolium pratense</name>
    <name type="common">Red clover</name>
    <dbReference type="NCBI Taxonomy" id="57577"/>
    <lineage>
        <taxon>Eukaryota</taxon>
        <taxon>Viridiplantae</taxon>
        <taxon>Streptophyta</taxon>
        <taxon>Embryophyta</taxon>
        <taxon>Tracheophyta</taxon>
        <taxon>Spermatophyta</taxon>
        <taxon>Magnoliopsida</taxon>
        <taxon>eudicotyledons</taxon>
        <taxon>Gunneridae</taxon>
        <taxon>Pentapetalae</taxon>
        <taxon>rosids</taxon>
        <taxon>fabids</taxon>
        <taxon>Fabales</taxon>
        <taxon>Fabaceae</taxon>
        <taxon>Papilionoideae</taxon>
        <taxon>50 kb inversion clade</taxon>
        <taxon>NPAAA clade</taxon>
        <taxon>Hologalegina</taxon>
        <taxon>IRL clade</taxon>
        <taxon>Trifolieae</taxon>
        <taxon>Trifolium</taxon>
    </lineage>
</organism>
<feature type="region of interest" description="Disordered" evidence="1">
    <location>
        <begin position="1"/>
        <end position="33"/>
    </location>
</feature>
<sequence>GPMRIMVPQPHHREEGDGVNVYSEEEEEEEEINFPVVEEEVEREQGGGEENLLALIPFLNASDENLSVTANELTGSNFREDQVDDSNQEESAGGPANSSTYQHNTQEGVNNSPALSKDV</sequence>
<gene>
    <name evidence="2" type="ORF">L195_g060476</name>
</gene>
<comment type="caution">
    <text evidence="2">The sequence shown here is derived from an EMBL/GenBank/DDBJ whole genome shotgun (WGS) entry which is preliminary data.</text>
</comment>
<proteinExistence type="predicted"/>
<evidence type="ECO:0000256" key="1">
    <source>
        <dbReference type="SAM" id="MobiDB-lite"/>
    </source>
</evidence>
<dbReference type="AlphaFoldDB" id="A0A2K3K453"/>
<evidence type="ECO:0000313" key="2">
    <source>
        <dbReference type="EMBL" id="PNX61050.1"/>
    </source>
</evidence>
<evidence type="ECO:0000313" key="3">
    <source>
        <dbReference type="Proteomes" id="UP000236291"/>
    </source>
</evidence>
<dbReference type="EMBL" id="ASHM01139779">
    <property type="protein sequence ID" value="PNX61050.1"/>
    <property type="molecule type" value="Genomic_DNA"/>
</dbReference>